<dbReference type="HOGENOM" id="CLU_056607_6_2_9"/>
<dbReference type="InterPro" id="IPR016181">
    <property type="entry name" value="Acyl_CoA_acyltransferase"/>
</dbReference>
<evidence type="ECO:0000313" key="4">
    <source>
        <dbReference type="EMBL" id="AIG28050.1"/>
    </source>
</evidence>
<dbReference type="AlphaFoldDB" id="A0A075RFE0"/>
<dbReference type="RefSeq" id="WP_041752357.1">
    <property type="nucleotide sequence ID" value="NZ_CP007806.1"/>
</dbReference>
<accession>A0A075RFE0</accession>
<keyword evidence="1 4" id="KW-0808">Transferase</keyword>
<dbReference type="Gene3D" id="3.40.630.30">
    <property type="match status" value="1"/>
</dbReference>
<dbReference type="SUPFAM" id="SSF55729">
    <property type="entry name" value="Acyl-CoA N-acyltransferases (Nat)"/>
    <property type="match status" value="1"/>
</dbReference>
<dbReference type="InterPro" id="IPR000182">
    <property type="entry name" value="GNAT_dom"/>
</dbReference>
<keyword evidence="2 4" id="KW-0012">Acyltransferase</keyword>
<dbReference type="STRING" id="1042163.BRLA_c037500"/>
<dbReference type="GO" id="GO:0016747">
    <property type="term" value="F:acyltransferase activity, transferring groups other than amino-acyl groups"/>
    <property type="evidence" value="ECO:0007669"/>
    <property type="project" value="InterPro"/>
</dbReference>
<keyword evidence="5" id="KW-1185">Reference proteome</keyword>
<evidence type="ECO:0000259" key="3">
    <source>
        <dbReference type="PROSITE" id="PS51186"/>
    </source>
</evidence>
<name>A0A075RFE0_BRELA</name>
<reference evidence="4 5" key="1">
    <citation type="journal article" date="2011" name="J. Bacteriol.">
        <title>Genome sequence of Brevibacillus laterosporus LMG 15441, a pathogen of invertebrates.</title>
        <authorList>
            <person name="Djukic M."/>
            <person name="Poehlein A."/>
            <person name="Thurmer A."/>
            <person name="Daniel R."/>
        </authorList>
    </citation>
    <scope>NUCLEOTIDE SEQUENCE [LARGE SCALE GENOMIC DNA]</scope>
    <source>
        <strain evidence="4 5">LMG 15441</strain>
    </source>
</reference>
<dbReference type="Pfam" id="PF13673">
    <property type="entry name" value="Acetyltransf_10"/>
    <property type="match status" value="1"/>
</dbReference>
<dbReference type="PROSITE" id="PS51186">
    <property type="entry name" value="GNAT"/>
    <property type="match status" value="1"/>
</dbReference>
<sequence length="147" mass="16771">MYTIRQVTTDKELQDALHVRRVVFIEEQQVPEDLEIDEHDQLSDPTIHVIAYRDIEPAATGRLRSPEQGVGKIERVAVKQDTRGTGLGRELMLHLEKIAVQQGNSTLKLSAQLQAQPFYEKLGYEGYGEIFDDAGIDHIMMKKQLNR</sequence>
<dbReference type="PANTHER" id="PTHR43877:SF2">
    <property type="entry name" value="AMINOALKYLPHOSPHONATE N-ACETYLTRANSFERASE-RELATED"/>
    <property type="match status" value="1"/>
</dbReference>
<evidence type="ECO:0000256" key="2">
    <source>
        <dbReference type="ARBA" id="ARBA00023315"/>
    </source>
</evidence>
<gene>
    <name evidence="4" type="primary">yjcF</name>
    <name evidence="4" type="ORF">BRLA_c037500</name>
</gene>
<dbReference type="CDD" id="cd04301">
    <property type="entry name" value="NAT_SF"/>
    <property type="match status" value="1"/>
</dbReference>
<protein>
    <submittedName>
        <fullName evidence="4">Putative N-acetyltransferase YjcF</fullName>
        <ecNumber evidence="4">2.3.1.-</ecNumber>
    </submittedName>
</protein>
<feature type="domain" description="N-acetyltransferase" evidence="3">
    <location>
        <begin position="2"/>
        <end position="146"/>
    </location>
</feature>
<dbReference type="EMBL" id="CP007806">
    <property type="protein sequence ID" value="AIG28050.1"/>
    <property type="molecule type" value="Genomic_DNA"/>
</dbReference>
<dbReference type="InterPro" id="IPR050832">
    <property type="entry name" value="Bact_Acetyltransf"/>
</dbReference>
<dbReference type="Proteomes" id="UP000005850">
    <property type="component" value="Chromosome"/>
</dbReference>
<dbReference type="eggNOG" id="COG2153">
    <property type="taxonomic scope" value="Bacteria"/>
</dbReference>
<evidence type="ECO:0000256" key="1">
    <source>
        <dbReference type="ARBA" id="ARBA00022679"/>
    </source>
</evidence>
<dbReference type="PANTHER" id="PTHR43877">
    <property type="entry name" value="AMINOALKYLPHOSPHONATE N-ACETYLTRANSFERASE-RELATED-RELATED"/>
    <property type="match status" value="1"/>
</dbReference>
<organism evidence="4 5">
    <name type="scientific">Brevibacillus laterosporus LMG 15441</name>
    <dbReference type="NCBI Taxonomy" id="1042163"/>
    <lineage>
        <taxon>Bacteria</taxon>
        <taxon>Bacillati</taxon>
        <taxon>Bacillota</taxon>
        <taxon>Bacilli</taxon>
        <taxon>Bacillales</taxon>
        <taxon>Paenibacillaceae</taxon>
        <taxon>Brevibacillus</taxon>
    </lineage>
</organism>
<dbReference type="KEGG" id="blr:BRLA_c037500"/>
<evidence type="ECO:0000313" key="5">
    <source>
        <dbReference type="Proteomes" id="UP000005850"/>
    </source>
</evidence>
<proteinExistence type="predicted"/>
<dbReference type="EC" id="2.3.1.-" evidence="4"/>